<name>A0A0G0GND1_9BACT</name>
<dbReference type="InterPro" id="IPR002171">
    <property type="entry name" value="Ribosomal_uL2"/>
</dbReference>
<dbReference type="Proteomes" id="UP000034140">
    <property type="component" value="Unassembled WGS sequence"/>
</dbReference>
<protein>
    <recommendedName>
        <fullName evidence="4">50S ribosomal protein L2</fullName>
    </recommendedName>
</protein>
<dbReference type="SMART" id="SM01383">
    <property type="entry name" value="Ribosomal_L2"/>
    <property type="match status" value="1"/>
</dbReference>
<dbReference type="PIRSF" id="PIRSF002158">
    <property type="entry name" value="Ribosomal_L2"/>
    <property type="match status" value="1"/>
</dbReference>
<dbReference type="PANTHER" id="PTHR13691">
    <property type="entry name" value="RIBOSOMAL PROTEIN L2"/>
    <property type="match status" value="1"/>
</dbReference>
<dbReference type="Pfam" id="PF00181">
    <property type="entry name" value="Ribosomal_L2_N"/>
    <property type="match status" value="1"/>
</dbReference>
<dbReference type="InterPro" id="IPR008991">
    <property type="entry name" value="Translation_prot_SH3-like_sf"/>
</dbReference>
<dbReference type="Gene3D" id="2.40.50.140">
    <property type="entry name" value="Nucleic acid-binding proteins"/>
    <property type="match status" value="1"/>
</dbReference>
<evidence type="ECO:0000259" key="6">
    <source>
        <dbReference type="SMART" id="SM01382"/>
    </source>
</evidence>
<feature type="compositionally biased region" description="Basic and acidic residues" evidence="5">
    <location>
        <begin position="258"/>
        <end position="269"/>
    </location>
</feature>
<dbReference type="PATRIC" id="fig|1619090.3.peg.38"/>
<keyword evidence="3" id="KW-0687">Ribonucleoprotein</keyword>
<dbReference type="InterPro" id="IPR014726">
    <property type="entry name" value="Ribosomal_uL2_dom3"/>
</dbReference>
<dbReference type="SUPFAM" id="SSF50249">
    <property type="entry name" value="Nucleic acid-binding proteins"/>
    <property type="match status" value="1"/>
</dbReference>
<gene>
    <name evidence="8" type="ORF">UR96_C0001G0038</name>
</gene>
<dbReference type="Gene3D" id="2.30.30.30">
    <property type="match status" value="1"/>
</dbReference>
<dbReference type="Pfam" id="PF03947">
    <property type="entry name" value="Ribosomal_L2_C"/>
    <property type="match status" value="1"/>
</dbReference>
<sequence length="283" mass="30961">MAVKTFKPTTSTLRNTRLEDRSSLSKKKGPRSLTIAKNQNSGRNSQGKITVRHRGGGFKRRIRVVDYKREKFGVPGKVEGFYFDPNRTAFLALLMYADGDKRYIIAPRGVSIGDTLVSGEKTDVLPGNAMQLKNIPSGTQVHCVESIPGRGAAFCRSAGNVITVQGIDPTGNFVQLKMPSGEIRLVAATCMATIGQVGNEDKVNVKLGKAGRKRNLGWRPTVRGMAMHAVEHPHGGGEGKGVIGGAAKDLWGNRIGTRTRDNKRTEKLIIKRRRTKNRPFAKK</sequence>
<dbReference type="InterPro" id="IPR022666">
    <property type="entry name" value="Ribosomal_uL2_RNA-bd_dom"/>
</dbReference>
<keyword evidence="2 8" id="KW-0689">Ribosomal protein</keyword>
<evidence type="ECO:0000256" key="4">
    <source>
        <dbReference type="ARBA" id="ARBA00035459"/>
    </source>
</evidence>
<dbReference type="AlphaFoldDB" id="A0A0G0GND1"/>
<dbReference type="SMART" id="SM01382">
    <property type="entry name" value="Ribosomal_L2_C"/>
    <property type="match status" value="1"/>
</dbReference>
<dbReference type="GO" id="GO:0015934">
    <property type="term" value="C:large ribosomal subunit"/>
    <property type="evidence" value="ECO:0007669"/>
    <property type="project" value="InterPro"/>
</dbReference>
<comment type="caution">
    <text evidence="8">The sequence shown here is derived from an EMBL/GenBank/DDBJ whole genome shotgun (WGS) entry which is preliminary data.</text>
</comment>
<evidence type="ECO:0000256" key="2">
    <source>
        <dbReference type="ARBA" id="ARBA00022980"/>
    </source>
</evidence>
<dbReference type="EMBL" id="LBRE01000001">
    <property type="protein sequence ID" value="KKP93097.1"/>
    <property type="molecule type" value="Genomic_DNA"/>
</dbReference>
<dbReference type="InterPro" id="IPR012340">
    <property type="entry name" value="NA-bd_OB-fold"/>
</dbReference>
<dbReference type="InterPro" id="IPR014722">
    <property type="entry name" value="Rib_uL2_dom2"/>
</dbReference>
<dbReference type="NCBIfam" id="TIGR01171">
    <property type="entry name" value="rplB_bact"/>
    <property type="match status" value="1"/>
</dbReference>
<dbReference type="Gene3D" id="4.10.950.10">
    <property type="entry name" value="Ribosomal protein L2, domain 3"/>
    <property type="match status" value="1"/>
</dbReference>
<dbReference type="GO" id="GO:0003723">
    <property type="term" value="F:RNA binding"/>
    <property type="evidence" value="ECO:0007669"/>
    <property type="project" value="InterPro"/>
</dbReference>
<feature type="domain" description="Large ribosomal subunit protein uL2 C-terminal" evidence="6">
    <location>
        <begin position="124"/>
        <end position="254"/>
    </location>
</feature>
<feature type="compositionally biased region" description="Polar residues" evidence="5">
    <location>
        <begin position="35"/>
        <end position="48"/>
    </location>
</feature>
<evidence type="ECO:0000313" key="9">
    <source>
        <dbReference type="Proteomes" id="UP000034140"/>
    </source>
</evidence>
<evidence type="ECO:0000313" key="8">
    <source>
        <dbReference type="EMBL" id="KKP93097.1"/>
    </source>
</evidence>
<dbReference type="GO" id="GO:0003735">
    <property type="term" value="F:structural constituent of ribosome"/>
    <property type="evidence" value="ECO:0007669"/>
    <property type="project" value="InterPro"/>
</dbReference>
<evidence type="ECO:0000259" key="7">
    <source>
        <dbReference type="SMART" id="SM01383"/>
    </source>
</evidence>
<feature type="region of interest" description="Disordered" evidence="5">
    <location>
        <begin position="17"/>
        <end position="53"/>
    </location>
</feature>
<accession>A0A0G0GND1</accession>
<dbReference type="InterPro" id="IPR005880">
    <property type="entry name" value="Ribosomal_uL2_bac/org-type"/>
</dbReference>
<feature type="region of interest" description="Disordered" evidence="5">
    <location>
        <begin position="257"/>
        <end position="283"/>
    </location>
</feature>
<dbReference type="GO" id="GO:0002181">
    <property type="term" value="P:cytoplasmic translation"/>
    <property type="evidence" value="ECO:0007669"/>
    <property type="project" value="TreeGrafter"/>
</dbReference>
<evidence type="ECO:0000256" key="3">
    <source>
        <dbReference type="ARBA" id="ARBA00023274"/>
    </source>
</evidence>
<dbReference type="FunFam" id="2.30.30.30:FF:000001">
    <property type="entry name" value="50S ribosomal protein L2"/>
    <property type="match status" value="1"/>
</dbReference>
<evidence type="ECO:0000256" key="5">
    <source>
        <dbReference type="SAM" id="MobiDB-lite"/>
    </source>
</evidence>
<organism evidence="8 9">
    <name type="scientific">candidate division WS6 bacterium GW2011_GWC1_36_11</name>
    <dbReference type="NCBI Taxonomy" id="1619090"/>
    <lineage>
        <taxon>Bacteria</taxon>
        <taxon>Candidatus Dojkabacteria</taxon>
    </lineage>
</organism>
<proteinExistence type="inferred from homology"/>
<dbReference type="SUPFAM" id="SSF50104">
    <property type="entry name" value="Translation proteins SH3-like domain"/>
    <property type="match status" value="1"/>
</dbReference>
<dbReference type="GO" id="GO:0016740">
    <property type="term" value="F:transferase activity"/>
    <property type="evidence" value="ECO:0007669"/>
    <property type="project" value="InterPro"/>
</dbReference>
<feature type="compositionally biased region" description="Basic residues" evidence="5">
    <location>
        <begin position="270"/>
        <end position="283"/>
    </location>
</feature>
<dbReference type="PANTHER" id="PTHR13691:SF5">
    <property type="entry name" value="LARGE RIBOSOMAL SUBUNIT PROTEIN UL2M"/>
    <property type="match status" value="1"/>
</dbReference>
<feature type="domain" description="Large ribosomal subunit protein uL2 RNA-binding" evidence="7">
    <location>
        <begin position="42"/>
        <end position="118"/>
    </location>
</feature>
<reference evidence="8 9" key="1">
    <citation type="journal article" date="2015" name="Nature">
        <title>rRNA introns, odd ribosomes, and small enigmatic genomes across a large radiation of phyla.</title>
        <authorList>
            <person name="Brown C.T."/>
            <person name="Hug L.A."/>
            <person name="Thomas B.C."/>
            <person name="Sharon I."/>
            <person name="Castelle C.J."/>
            <person name="Singh A."/>
            <person name="Wilkins M.J."/>
            <person name="Williams K.H."/>
            <person name="Banfield J.F."/>
        </authorList>
    </citation>
    <scope>NUCLEOTIDE SEQUENCE [LARGE SCALE GENOMIC DNA]</scope>
</reference>
<dbReference type="InterPro" id="IPR022669">
    <property type="entry name" value="Ribosomal_uL2_C"/>
</dbReference>
<comment type="similarity">
    <text evidence="1">Belongs to the universal ribosomal protein uL2 family.</text>
</comment>
<evidence type="ECO:0000256" key="1">
    <source>
        <dbReference type="ARBA" id="ARBA00005636"/>
    </source>
</evidence>